<dbReference type="InterPro" id="IPR046357">
    <property type="entry name" value="PPIase_dom_sf"/>
</dbReference>
<dbReference type="RefSeq" id="WP_214296671.1">
    <property type="nucleotide sequence ID" value="NZ_JAHDYS010000003.1"/>
</dbReference>
<dbReference type="PANTHER" id="PTHR43811:SF19">
    <property type="entry name" value="39 KDA FK506-BINDING NUCLEAR PROTEIN"/>
    <property type="match status" value="1"/>
</dbReference>
<feature type="domain" description="PPIase FKBP-type" evidence="8">
    <location>
        <begin position="144"/>
        <end position="231"/>
    </location>
</feature>
<protein>
    <recommendedName>
        <fullName evidence="6">Peptidyl-prolyl cis-trans isomerase</fullName>
        <ecNumber evidence="6">5.2.1.8</ecNumber>
    </recommendedName>
</protein>
<evidence type="ECO:0000259" key="8">
    <source>
        <dbReference type="PROSITE" id="PS50059"/>
    </source>
</evidence>
<evidence type="ECO:0000256" key="2">
    <source>
        <dbReference type="ARBA" id="ARBA00006577"/>
    </source>
</evidence>
<dbReference type="InterPro" id="IPR036944">
    <property type="entry name" value="PPIase_FKBP_N_sf"/>
</dbReference>
<feature type="chain" id="PRO_5045837144" description="Peptidyl-prolyl cis-trans isomerase" evidence="7">
    <location>
        <begin position="22"/>
        <end position="231"/>
    </location>
</feature>
<evidence type="ECO:0000313" key="9">
    <source>
        <dbReference type="EMBL" id="MBT1070959.1"/>
    </source>
</evidence>
<proteinExistence type="inferred from homology"/>
<keyword evidence="10" id="KW-1185">Reference proteome</keyword>
<dbReference type="InterPro" id="IPR000774">
    <property type="entry name" value="PPIase_FKBP_N"/>
</dbReference>
<feature type="signal peptide" evidence="7">
    <location>
        <begin position="1"/>
        <end position="21"/>
    </location>
</feature>
<reference evidence="9 10" key="1">
    <citation type="submission" date="2021-05" db="EMBL/GenBank/DDBJ databases">
        <title>The draft genome of Geobacter chapellei DSM 13688.</title>
        <authorList>
            <person name="Xu Z."/>
            <person name="Masuda Y."/>
            <person name="Itoh H."/>
            <person name="Senoo K."/>
        </authorList>
    </citation>
    <scope>NUCLEOTIDE SEQUENCE [LARGE SCALE GENOMIC DNA]</scope>
    <source>
        <strain evidence="9 10">DSM 13688</strain>
    </source>
</reference>
<dbReference type="Pfam" id="PF00254">
    <property type="entry name" value="FKBP_C"/>
    <property type="match status" value="1"/>
</dbReference>
<keyword evidence="3 5" id="KW-0697">Rotamase</keyword>
<sequence>MKFIKFSLITVALFTAQTGFAEPVTLKTPQDNINYAVGVNMANTLKNQGFEVDFNLVMQGFKDASTDANLLLSEQELRKATIQYQNVVRKKQGARAKLNKAAANKKTGEAFLAQNKNREEVKTLPSGLQYLVLIAGKGKTPSSDDTVEYNYRGLHLKGTEYDSSYRSGKPVTVKVSESPIPALQEAFKLMPVGSKWQLFIPPQLAYGEQGLGLSVGPNETVILEVELLAIK</sequence>
<evidence type="ECO:0000313" key="10">
    <source>
        <dbReference type="Proteomes" id="UP000784128"/>
    </source>
</evidence>
<comment type="caution">
    <text evidence="9">The sequence shown here is derived from an EMBL/GenBank/DDBJ whole genome shotgun (WGS) entry which is preliminary data.</text>
</comment>
<comment type="similarity">
    <text evidence="2 6">Belongs to the FKBP-type PPIase family.</text>
</comment>
<dbReference type="GO" id="GO:0016853">
    <property type="term" value="F:isomerase activity"/>
    <property type="evidence" value="ECO:0007669"/>
    <property type="project" value="UniProtKB-KW"/>
</dbReference>
<dbReference type="EMBL" id="JAHDYS010000003">
    <property type="protein sequence ID" value="MBT1070959.1"/>
    <property type="molecule type" value="Genomic_DNA"/>
</dbReference>
<dbReference type="Gene3D" id="3.10.50.40">
    <property type="match status" value="1"/>
</dbReference>
<dbReference type="Proteomes" id="UP000784128">
    <property type="component" value="Unassembled WGS sequence"/>
</dbReference>
<evidence type="ECO:0000256" key="1">
    <source>
        <dbReference type="ARBA" id="ARBA00000971"/>
    </source>
</evidence>
<comment type="catalytic activity">
    <reaction evidence="1 5 6">
        <text>[protein]-peptidylproline (omega=180) = [protein]-peptidylproline (omega=0)</text>
        <dbReference type="Rhea" id="RHEA:16237"/>
        <dbReference type="Rhea" id="RHEA-COMP:10747"/>
        <dbReference type="Rhea" id="RHEA-COMP:10748"/>
        <dbReference type="ChEBI" id="CHEBI:83833"/>
        <dbReference type="ChEBI" id="CHEBI:83834"/>
        <dbReference type="EC" id="5.2.1.8"/>
    </reaction>
</comment>
<dbReference type="PROSITE" id="PS50059">
    <property type="entry name" value="FKBP_PPIASE"/>
    <property type="match status" value="1"/>
</dbReference>
<dbReference type="EC" id="5.2.1.8" evidence="6"/>
<evidence type="ECO:0000256" key="5">
    <source>
        <dbReference type="PROSITE-ProRule" id="PRU00277"/>
    </source>
</evidence>
<keyword evidence="4 5" id="KW-0413">Isomerase</keyword>
<dbReference type="SUPFAM" id="SSF54534">
    <property type="entry name" value="FKBP-like"/>
    <property type="match status" value="1"/>
</dbReference>
<evidence type="ECO:0000256" key="4">
    <source>
        <dbReference type="ARBA" id="ARBA00023235"/>
    </source>
</evidence>
<dbReference type="PANTHER" id="PTHR43811">
    <property type="entry name" value="FKBP-TYPE PEPTIDYL-PROLYL CIS-TRANS ISOMERASE FKPA"/>
    <property type="match status" value="1"/>
</dbReference>
<dbReference type="InterPro" id="IPR001179">
    <property type="entry name" value="PPIase_FKBP_dom"/>
</dbReference>
<gene>
    <name evidence="9" type="ORF">KJB30_04120</name>
</gene>
<accession>A0ABS5U5M8</accession>
<name>A0ABS5U5M8_9BACT</name>
<dbReference type="Gene3D" id="1.10.287.460">
    <property type="entry name" value="Peptidyl-prolyl cis-trans isomerase, FKBP-type, N-terminal domain"/>
    <property type="match status" value="1"/>
</dbReference>
<evidence type="ECO:0000256" key="6">
    <source>
        <dbReference type="RuleBase" id="RU003915"/>
    </source>
</evidence>
<keyword evidence="7" id="KW-0732">Signal</keyword>
<dbReference type="Pfam" id="PF01346">
    <property type="entry name" value="FKBP_N"/>
    <property type="match status" value="1"/>
</dbReference>
<organism evidence="9 10">
    <name type="scientific">Pelotalea chapellei</name>
    <dbReference type="NCBI Taxonomy" id="44671"/>
    <lineage>
        <taxon>Bacteria</taxon>
        <taxon>Pseudomonadati</taxon>
        <taxon>Thermodesulfobacteriota</taxon>
        <taxon>Desulfuromonadia</taxon>
        <taxon>Geobacterales</taxon>
        <taxon>Geobacteraceae</taxon>
        <taxon>Pelotalea</taxon>
    </lineage>
</organism>
<evidence type="ECO:0000256" key="7">
    <source>
        <dbReference type="SAM" id="SignalP"/>
    </source>
</evidence>
<evidence type="ECO:0000256" key="3">
    <source>
        <dbReference type="ARBA" id="ARBA00023110"/>
    </source>
</evidence>